<dbReference type="EMBL" id="BLLF01008959">
    <property type="protein sequence ID" value="GFH33573.1"/>
    <property type="molecule type" value="Genomic_DNA"/>
</dbReference>
<feature type="non-terminal residue" evidence="1">
    <location>
        <position position="51"/>
    </location>
</feature>
<dbReference type="Proteomes" id="UP000485058">
    <property type="component" value="Unassembled WGS sequence"/>
</dbReference>
<proteinExistence type="predicted"/>
<sequence>DVTAAGEVRAAAQPFLTHFDQDVADKLRCTTSTNRSWTDRLLAAVMPTARA</sequence>
<reference evidence="1 2" key="1">
    <citation type="submission" date="2020-02" db="EMBL/GenBank/DDBJ databases">
        <title>Draft genome sequence of Haematococcus lacustris strain NIES-144.</title>
        <authorList>
            <person name="Morimoto D."/>
            <person name="Nakagawa S."/>
            <person name="Yoshida T."/>
            <person name="Sawayama S."/>
        </authorList>
    </citation>
    <scope>NUCLEOTIDE SEQUENCE [LARGE SCALE GENOMIC DNA]</scope>
    <source>
        <strain evidence="1 2">NIES-144</strain>
    </source>
</reference>
<organism evidence="1 2">
    <name type="scientific">Haematococcus lacustris</name>
    <name type="common">Green alga</name>
    <name type="synonym">Haematococcus pluvialis</name>
    <dbReference type="NCBI Taxonomy" id="44745"/>
    <lineage>
        <taxon>Eukaryota</taxon>
        <taxon>Viridiplantae</taxon>
        <taxon>Chlorophyta</taxon>
        <taxon>core chlorophytes</taxon>
        <taxon>Chlorophyceae</taxon>
        <taxon>CS clade</taxon>
        <taxon>Chlamydomonadales</taxon>
        <taxon>Haematococcaceae</taxon>
        <taxon>Haematococcus</taxon>
    </lineage>
</organism>
<evidence type="ECO:0000313" key="2">
    <source>
        <dbReference type="Proteomes" id="UP000485058"/>
    </source>
</evidence>
<keyword evidence="2" id="KW-1185">Reference proteome</keyword>
<gene>
    <name evidence="1" type="ORF">HaLaN_32966</name>
</gene>
<accession>A0A6A0AMQ0</accession>
<protein>
    <submittedName>
        <fullName evidence="1">Uncharacterized protein</fullName>
    </submittedName>
</protein>
<comment type="caution">
    <text evidence="1">The sequence shown here is derived from an EMBL/GenBank/DDBJ whole genome shotgun (WGS) entry which is preliminary data.</text>
</comment>
<evidence type="ECO:0000313" key="1">
    <source>
        <dbReference type="EMBL" id="GFH33573.1"/>
    </source>
</evidence>
<dbReference type="AlphaFoldDB" id="A0A6A0AMQ0"/>
<feature type="non-terminal residue" evidence="1">
    <location>
        <position position="1"/>
    </location>
</feature>
<name>A0A6A0AMQ0_HAELA</name>